<name>A0A852VLL1_9BACT</name>
<dbReference type="Proteomes" id="UP000564385">
    <property type="component" value="Unassembled WGS sequence"/>
</dbReference>
<evidence type="ECO:0000313" key="2">
    <source>
        <dbReference type="Proteomes" id="UP000564385"/>
    </source>
</evidence>
<dbReference type="EMBL" id="JACCCU010000002">
    <property type="protein sequence ID" value="NYF91304.1"/>
    <property type="molecule type" value="Genomic_DNA"/>
</dbReference>
<sequence length="112" mass="12394">MKNGSKVEIVFSESWELVTQIGDRPFQASIQKIAHDGDSALLNLDLPIVYQGQTTSSLIATPRHQDASFNNITNHLVCGLIAVDAALIESFDRIKPRILTSWFQAIGTITQR</sequence>
<proteinExistence type="predicted"/>
<gene>
    <name evidence="1" type="ORF">HDF08_003406</name>
</gene>
<organism evidence="1 2">
    <name type="scientific">Tunturiibacter lichenicola</name>
    <dbReference type="NCBI Taxonomy" id="2051959"/>
    <lineage>
        <taxon>Bacteria</taxon>
        <taxon>Pseudomonadati</taxon>
        <taxon>Acidobacteriota</taxon>
        <taxon>Terriglobia</taxon>
        <taxon>Terriglobales</taxon>
        <taxon>Acidobacteriaceae</taxon>
        <taxon>Tunturiibacter</taxon>
    </lineage>
</organism>
<dbReference type="AlphaFoldDB" id="A0A852VLL1"/>
<protein>
    <submittedName>
        <fullName evidence="1">Uncharacterized protein</fullName>
    </submittedName>
</protein>
<comment type="caution">
    <text evidence="1">The sequence shown here is derived from an EMBL/GenBank/DDBJ whole genome shotgun (WGS) entry which is preliminary data.</text>
</comment>
<evidence type="ECO:0000313" key="1">
    <source>
        <dbReference type="EMBL" id="NYF91304.1"/>
    </source>
</evidence>
<accession>A0A852VLL1</accession>
<reference evidence="1 2" key="1">
    <citation type="submission" date="2020-07" db="EMBL/GenBank/DDBJ databases">
        <title>Genomic Encyclopedia of Type Strains, Phase IV (KMG-V): Genome sequencing to study the core and pangenomes of soil and plant-associated prokaryotes.</title>
        <authorList>
            <person name="Whitman W."/>
        </authorList>
    </citation>
    <scope>NUCLEOTIDE SEQUENCE [LARGE SCALE GENOMIC DNA]</scope>
    <source>
        <strain evidence="1 2">M8UP22</strain>
    </source>
</reference>